<dbReference type="Proteomes" id="UP000479000">
    <property type="component" value="Unassembled WGS sequence"/>
</dbReference>
<evidence type="ECO:0000313" key="1">
    <source>
        <dbReference type="EMBL" id="CAA9996731.1"/>
    </source>
</evidence>
<dbReference type="EMBL" id="CADCXU010004886">
    <property type="protein sequence ID" value="CAA9996731.1"/>
    <property type="molecule type" value="Genomic_DNA"/>
</dbReference>
<reference evidence="1 2" key="1">
    <citation type="submission" date="2020-02" db="EMBL/GenBank/DDBJ databases">
        <authorList>
            <person name="Ferguson B K."/>
        </authorList>
    </citation>
    <scope>NUCLEOTIDE SEQUENCE [LARGE SCALE GENOMIC DNA]</scope>
</reference>
<dbReference type="OrthoDB" id="5967017at2759"/>
<sequence>MEGKLERLMTFLRNEVEGEEKIALAGSGLGLDEEIKRKTTTSNRLDLPTAASLVSHKQKPDFNDQEVSNEKKKLSIVSIAHEHATMHSLSTNSTSQEPWYTQQFSKFEKTVRMIGWINRFITNS</sequence>
<accession>A0A6H5G430</accession>
<feature type="non-terminal residue" evidence="1">
    <location>
        <position position="124"/>
    </location>
</feature>
<protein>
    <submittedName>
        <fullName evidence="1">Uncharacterized protein</fullName>
    </submittedName>
</protein>
<name>A0A6H5G430_9HEMI</name>
<organism evidence="1 2">
    <name type="scientific">Nesidiocoris tenuis</name>
    <dbReference type="NCBI Taxonomy" id="355587"/>
    <lineage>
        <taxon>Eukaryota</taxon>
        <taxon>Metazoa</taxon>
        <taxon>Ecdysozoa</taxon>
        <taxon>Arthropoda</taxon>
        <taxon>Hexapoda</taxon>
        <taxon>Insecta</taxon>
        <taxon>Pterygota</taxon>
        <taxon>Neoptera</taxon>
        <taxon>Paraneoptera</taxon>
        <taxon>Hemiptera</taxon>
        <taxon>Heteroptera</taxon>
        <taxon>Panheteroptera</taxon>
        <taxon>Cimicomorpha</taxon>
        <taxon>Miridae</taxon>
        <taxon>Dicyphina</taxon>
        <taxon>Nesidiocoris</taxon>
    </lineage>
</organism>
<proteinExistence type="predicted"/>
<dbReference type="AlphaFoldDB" id="A0A6H5G430"/>
<keyword evidence="2" id="KW-1185">Reference proteome</keyword>
<gene>
    <name evidence="1" type="ORF">NTEN_LOCUS3177</name>
</gene>
<evidence type="ECO:0000313" key="2">
    <source>
        <dbReference type="Proteomes" id="UP000479000"/>
    </source>
</evidence>